<evidence type="ECO:0000313" key="2">
    <source>
        <dbReference type="EMBL" id="SDC24227.1"/>
    </source>
</evidence>
<feature type="domain" description="HTH crp-type" evidence="1">
    <location>
        <begin position="1"/>
        <end position="43"/>
    </location>
</feature>
<dbReference type="Gene3D" id="1.10.10.10">
    <property type="entry name" value="Winged helix-like DNA-binding domain superfamily/Winged helix DNA-binding domain"/>
    <property type="match status" value="1"/>
</dbReference>
<dbReference type="InterPro" id="IPR012318">
    <property type="entry name" value="HTH_CRP"/>
</dbReference>
<gene>
    <name evidence="2" type="ORF">SAMN04487779_1001335</name>
</gene>
<dbReference type="InterPro" id="IPR036390">
    <property type="entry name" value="WH_DNA-bd_sf"/>
</dbReference>
<dbReference type="PROSITE" id="PS51063">
    <property type="entry name" value="HTH_CRP_2"/>
    <property type="match status" value="1"/>
</dbReference>
<reference evidence="2 3" key="1">
    <citation type="submission" date="2016-10" db="EMBL/GenBank/DDBJ databases">
        <authorList>
            <person name="de Groot N.N."/>
        </authorList>
    </citation>
    <scope>NUCLEOTIDE SEQUENCE [LARGE SCALE GENOMIC DNA]</scope>
    <source>
        <strain evidence="2 3">CPCC 100156</strain>
    </source>
</reference>
<evidence type="ECO:0000313" key="3">
    <source>
        <dbReference type="Proteomes" id="UP000198925"/>
    </source>
</evidence>
<dbReference type="AlphaFoldDB" id="A0A1G6JZS8"/>
<keyword evidence="3" id="KW-1185">Reference proteome</keyword>
<proteinExistence type="predicted"/>
<dbReference type="Pfam" id="PF13545">
    <property type="entry name" value="HTH_Crp_2"/>
    <property type="match status" value="1"/>
</dbReference>
<dbReference type="Proteomes" id="UP000198925">
    <property type="component" value="Unassembled WGS sequence"/>
</dbReference>
<organism evidence="2 3">
    <name type="scientific">Belnapia rosea</name>
    <dbReference type="NCBI Taxonomy" id="938405"/>
    <lineage>
        <taxon>Bacteria</taxon>
        <taxon>Pseudomonadati</taxon>
        <taxon>Pseudomonadota</taxon>
        <taxon>Alphaproteobacteria</taxon>
        <taxon>Acetobacterales</taxon>
        <taxon>Roseomonadaceae</taxon>
        <taxon>Belnapia</taxon>
    </lineage>
</organism>
<name>A0A1G6JZS8_9PROT</name>
<dbReference type="InterPro" id="IPR036388">
    <property type="entry name" value="WH-like_DNA-bd_sf"/>
</dbReference>
<accession>A0A1G6JZS8</accession>
<dbReference type="EMBL" id="FMZX01000001">
    <property type="protein sequence ID" value="SDC24227.1"/>
    <property type="molecule type" value="Genomic_DNA"/>
</dbReference>
<protein>
    <submittedName>
        <fullName evidence="2">Crp-like helix-turn-helix domain-containing protein</fullName>
    </submittedName>
</protein>
<dbReference type="SUPFAM" id="SSF46785">
    <property type="entry name" value="Winged helix' DNA-binding domain"/>
    <property type="match status" value="1"/>
</dbReference>
<sequence>MTHEVLSMLLGVRRSGVTTIAGAFQQQGLIHHGGGRITITDRAGLERATCECYHAIQSVFGRLLPLGPCQEPEAAA</sequence>
<dbReference type="GO" id="GO:0003677">
    <property type="term" value="F:DNA binding"/>
    <property type="evidence" value="ECO:0007669"/>
    <property type="project" value="InterPro"/>
</dbReference>
<evidence type="ECO:0000259" key="1">
    <source>
        <dbReference type="PROSITE" id="PS51063"/>
    </source>
</evidence>
<dbReference type="STRING" id="938405.SAMN02927895_00527"/>
<dbReference type="GO" id="GO:0006355">
    <property type="term" value="P:regulation of DNA-templated transcription"/>
    <property type="evidence" value="ECO:0007669"/>
    <property type="project" value="InterPro"/>
</dbReference>